<dbReference type="GO" id="GO:0016491">
    <property type="term" value="F:oxidoreductase activity"/>
    <property type="evidence" value="ECO:0007669"/>
    <property type="project" value="UniProtKB-KW"/>
</dbReference>
<feature type="domain" description="Ketopantoate reductase N-terminal" evidence="1">
    <location>
        <begin position="21"/>
        <end position="190"/>
    </location>
</feature>
<dbReference type="SUPFAM" id="SSF51735">
    <property type="entry name" value="NAD(P)-binding Rossmann-fold domains"/>
    <property type="match status" value="1"/>
</dbReference>
<dbReference type="PATRIC" id="fig|1125718.3.peg.1464"/>
<proteinExistence type="predicted"/>
<dbReference type="PANTHER" id="PTHR21708">
    <property type="entry name" value="PROBABLE 2-DEHYDROPANTOATE 2-REDUCTASE"/>
    <property type="match status" value="1"/>
</dbReference>
<dbReference type="eggNOG" id="COG1893">
    <property type="taxonomic scope" value="Bacteria"/>
</dbReference>
<dbReference type="InterPro" id="IPR008927">
    <property type="entry name" value="6-PGluconate_DH-like_C_sf"/>
</dbReference>
<dbReference type="EC" id="1.1.1.-" evidence="3"/>
<dbReference type="Gene3D" id="1.10.1040.10">
    <property type="entry name" value="N-(1-d-carboxylethyl)-l-norvaline Dehydrogenase, domain 2"/>
    <property type="match status" value="1"/>
</dbReference>
<gene>
    <name evidence="3" type="ORF">HMPREF1318_0289</name>
</gene>
<dbReference type="InterPro" id="IPR013752">
    <property type="entry name" value="KPA_reductase"/>
</dbReference>
<evidence type="ECO:0000313" key="4">
    <source>
        <dbReference type="Proteomes" id="UP000002941"/>
    </source>
</evidence>
<dbReference type="InterPro" id="IPR051402">
    <property type="entry name" value="KPR-Related"/>
</dbReference>
<organism evidence="3 4">
    <name type="scientific">Actinomyces massiliensis F0489</name>
    <dbReference type="NCBI Taxonomy" id="1125718"/>
    <lineage>
        <taxon>Bacteria</taxon>
        <taxon>Bacillati</taxon>
        <taxon>Actinomycetota</taxon>
        <taxon>Actinomycetes</taxon>
        <taxon>Actinomycetales</taxon>
        <taxon>Actinomycetaceae</taxon>
        <taxon>Actinomyces</taxon>
    </lineage>
</organism>
<evidence type="ECO:0000259" key="1">
    <source>
        <dbReference type="Pfam" id="PF02558"/>
    </source>
</evidence>
<dbReference type="Proteomes" id="UP000002941">
    <property type="component" value="Unassembled WGS sequence"/>
</dbReference>
<comment type="caution">
    <text evidence="3">The sequence shown here is derived from an EMBL/GenBank/DDBJ whole genome shotgun (WGS) entry which is preliminary data.</text>
</comment>
<dbReference type="Pfam" id="PF08546">
    <property type="entry name" value="ApbA_C"/>
    <property type="match status" value="1"/>
</dbReference>
<evidence type="ECO:0000259" key="2">
    <source>
        <dbReference type="Pfam" id="PF08546"/>
    </source>
</evidence>
<name>J1HEY3_9ACTO</name>
<dbReference type="PANTHER" id="PTHR21708:SF26">
    <property type="entry name" value="2-DEHYDROPANTOATE 2-REDUCTASE"/>
    <property type="match status" value="1"/>
</dbReference>
<reference evidence="3 4" key="1">
    <citation type="submission" date="2012-05" db="EMBL/GenBank/DDBJ databases">
        <authorList>
            <person name="Harkins D.M."/>
            <person name="Madupu R."/>
            <person name="Durkin A.S."/>
            <person name="Torralba M."/>
            <person name="Methe B."/>
            <person name="Sutton G.G."/>
            <person name="Nelson K.E."/>
        </authorList>
    </citation>
    <scope>NUCLEOTIDE SEQUENCE [LARGE SCALE GENOMIC DNA]</scope>
    <source>
        <strain evidence="3 4">F0489</strain>
    </source>
</reference>
<dbReference type="AlphaFoldDB" id="J1HEY3"/>
<dbReference type="Gene3D" id="3.40.50.720">
    <property type="entry name" value="NAD(P)-binding Rossmann-like Domain"/>
    <property type="match status" value="1"/>
</dbReference>
<dbReference type="InterPro" id="IPR013328">
    <property type="entry name" value="6PGD_dom2"/>
</dbReference>
<dbReference type="InterPro" id="IPR013332">
    <property type="entry name" value="KPR_N"/>
</dbReference>
<dbReference type="Pfam" id="PF02558">
    <property type="entry name" value="ApbA"/>
    <property type="match status" value="1"/>
</dbReference>
<dbReference type="SUPFAM" id="SSF48179">
    <property type="entry name" value="6-phosphogluconate dehydrogenase C-terminal domain-like"/>
    <property type="match status" value="1"/>
</dbReference>
<accession>J1HEY3</accession>
<dbReference type="GO" id="GO:0005737">
    <property type="term" value="C:cytoplasm"/>
    <property type="evidence" value="ECO:0007669"/>
    <property type="project" value="TreeGrafter"/>
</dbReference>
<dbReference type="RefSeq" id="WP_008731564.1">
    <property type="nucleotide sequence ID" value="NZ_AKFT01000113.1"/>
</dbReference>
<sequence length="361" mass="36641">MSSAVEGGYTNRCTGPASPTIVIIGAGGIGGWLGTRLVDAGARVAFLVHGRTLEALNTSGIRLVRDGAVDGAMSGAPGRGPRRTVLAEIAEPIAHEDPGELLRTLGGPPDLVIVTTKVDAVAGLLPAIRTLTGPATGVVTVQNGIGAPGIIADAVGAEHVMPGVARVYTRIEQRGTILLMAPTESFMTGEWDDSASPRTTALVEALNASGVHAEVPDSIQTELWRKAAFVVPQGGLGAAVDAAMGELRTNLRDAYAAAVGEVVAVAEALGHRMATPRTPDLVAAVLAMADRQPPGATTSMQRDLAAGVPSELDAQVGAIARAGDQAGVPTPIFDVIAAVLAPREAVARGRCGLDGARTPNP</sequence>
<dbReference type="InterPro" id="IPR036291">
    <property type="entry name" value="NAD(P)-bd_dom_sf"/>
</dbReference>
<keyword evidence="4" id="KW-1185">Reference proteome</keyword>
<evidence type="ECO:0000313" key="3">
    <source>
        <dbReference type="EMBL" id="EJF44330.1"/>
    </source>
</evidence>
<dbReference type="EMBL" id="AKFT01000113">
    <property type="protein sequence ID" value="EJF44330.1"/>
    <property type="molecule type" value="Genomic_DNA"/>
</dbReference>
<keyword evidence="3" id="KW-0560">Oxidoreductase</keyword>
<feature type="domain" description="Ketopantoate reductase C-terminal" evidence="2">
    <location>
        <begin position="219"/>
        <end position="342"/>
    </location>
</feature>
<protein>
    <submittedName>
        <fullName evidence="3">2-dehydropantoate 2-reductase</fullName>
        <ecNumber evidence="3">1.1.1.-</ecNumber>
    </submittedName>
</protein>